<accession>A0A6L2KZM6</accession>
<dbReference type="SUPFAM" id="SSF53098">
    <property type="entry name" value="Ribonuclease H-like"/>
    <property type="match status" value="1"/>
</dbReference>
<dbReference type="GO" id="GO:0003676">
    <property type="term" value="F:nucleic acid binding"/>
    <property type="evidence" value="ECO:0007669"/>
    <property type="project" value="InterPro"/>
</dbReference>
<dbReference type="PANTHER" id="PTHR11439:SF509">
    <property type="entry name" value="RNA-DIRECTED DNA POLYMERASE"/>
    <property type="match status" value="1"/>
</dbReference>
<gene>
    <name evidence="3" type="ORF">Tci_027099</name>
</gene>
<dbReference type="InterPro" id="IPR036397">
    <property type="entry name" value="RNaseH_sf"/>
</dbReference>
<organism evidence="3">
    <name type="scientific">Tanacetum cinerariifolium</name>
    <name type="common">Dalmatian daisy</name>
    <name type="synonym">Chrysanthemum cinerariifolium</name>
    <dbReference type="NCBI Taxonomy" id="118510"/>
    <lineage>
        <taxon>Eukaryota</taxon>
        <taxon>Viridiplantae</taxon>
        <taxon>Streptophyta</taxon>
        <taxon>Embryophyta</taxon>
        <taxon>Tracheophyta</taxon>
        <taxon>Spermatophyta</taxon>
        <taxon>Magnoliopsida</taxon>
        <taxon>eudicotyledons</taxon>
        <taxon>Gunneridae</taxon>
        <taxon>Pentapetalae</taxon>
        <taxon>asterids</taxon>
        <taxon>campanulids</taxon>
        <taxon>Asterales</taxon>
        <taxon>Asteraceae</taxon>
        <taxon>Asteroideae</taxon>
        <taxon>Anthemideae</taxon>
        <taxon>Anthemidinae</taxon>
        <taxon>Tanacetum</taxon>
    </lineage>
</organism>
<protein>
    <submittedName>
        <fullName evidence="3">Retrovirus-related Pol polyprotein from transposon TNT 1-94</fullName>
    </submittedName>
</protein>
<feature type="domain" description="Reverse transcriptase Ty1/copia-type" evidence="2">
    <location>
        <begin position="646"/>
        <end position="854"/>
    </location>
</feature>
<dbReference type="AlphaFoldDB" id="A0A6L2KZM6"/>
<dbReference type="InterPro" id="IPR012337">
    <property type="entry name" value="RNaseH-like_sf"/>
</dbReference>
<feature type="region of interest" description="Disordered" evidence="1">
    <location>
        <begin position="597"/>
        <end position="618"/>
    </location>
</feature>
<sequence length="1044" mass="117456">MVTIDEEGVDWTGHAKDNIEDYALMAFNSSNSGSDTEVTSCSKECENTYAKLKKLYDEQREQLGVASIEIQAYTLALKHIEISAKDKSGLGYGTQIHEGVLSYKNEVLESVFDNRPSDIEDSPMNDRFVKVKGIHAVPPPMTGIYMPPKFVFGIDNVDTLESVPKPVKSKPKAVSKPKVWSDAPIIKEYESDRDDEYVFKATVEQEIPSCAFINTVKHVKSPTFLVNAARQKFSSQAASTSTVKKVNTARQTVNAIRPRDNLFKSHAPIRRPFNRTTAPKAHFTNHKVNNAEDKTVSAIGGNREAVVKASDNPHQTLKEKGIVDSGCLRHMIGNKAYLVEYQDFNGGHVAFGGSKGQITDTEYLVLSLDFKLPDENQVSLRVPRQNNMYSFNLENIVPSGDLACLITKSTVNESNKWHRREYNNARAPQQNRVAERKNRTLIEAARTMLADLFLPNTFWAEAVSTACYVLNRVLVTKPQNKTPYELLTSKIPIISYIRPFGCHVTILNTIDHLGKFEEKSNEGFLVGYSLNSKAFRPVTTENKANKTVDPKEVNNSVGTQENIDAGNSKMEAEHVQEYYVLPLWSSYTLIVKSSEENNGDEKLNTDTGSKPNKEPVDQEDQAFLEELERLKRQEKEADDAVETLRKTFAQVDLPFRKKVIGIKWVYRNKKDERGVVVRNKARLVAQGHIQEEGIDYDEVFTLVARLEAIRIFLAFASYMGFIVYQIDVKSAFLYGKIDEEVYVSQISGFIDPKFPKKVYEVVKALYGLHQASRDWYATLSTFLVKSGYRRGIIDNTLFIKKDQKDIMLVQVYVDDIIFDSTKKSWCDEFKALMKNRFQMSSMEILKKFDFMSVKTVSTLIETKKPLVKDAEAADVDVHLYRSMIGSLMYLIASRPDIMYAVCTCSRFQVTPKTLHLQAVKRIFRYLKGQPKLGIWYPKESAFNPDAYSDSDYAGANLDRKSTTGEAEYVVVANCCGCISSGEERWKATGNFNKLDDLVGEGADYAVNKGRSIDKIKVLNTEAEGVSVAGETLSTATLAVSTVSV</sequence>
<proteinExistence type="predicted"/>
<evidence type="ECO:0000259" key="2">
    <source>
        <dbReference type="Pfam" id="PF07727"/>
    </source>
</evidence>
<dbReference type="Pfam" id="PF07727">
    <property type="entry name" value="RVT_2"/>
    <property type="match status" value="1"/>
</dbReference>
<dbReference type="PANTHER" id="PTHR11439">
    <property type="entry name" value="GAG-POL-RELATED RETROTRANSPOSON"/>
    <property type="match status" value="1"/>
</dbReference>
<dbReference type="SUPFAM" id="SSF56672">
    <property type="entry name" value="DNA/RNA polymerases"/>
    <property type="match status" value="1"/>
</dbReference>
<dbReference type="InterPro" id="IPR013103">
    <property type="entry name" value="RVT_2"/>
</dbReference>
<name>A0A6L2KZM6_TANCI</name>
<dbReference type="InterPro" id="IPR043502">
    <property type="entry name" value="DNA/RNA_pol_sf"/>
</dbReference>
<evidence type="ECO:0000256" key="1">
    <source>
        <dbReference type="SAM" id="MobiDB-lite"/>
    </source>
</evidence>
<dbReference type="Gene3D" id="3.30.420.10">
    <property type="entry name" value="Ribonuclease H-like superfamily/Ribonuclease H"/>
    <property type="match status" value="1"/>
</dbReference>
<comment type="caution">
    <text evidence="3">The sequence shown here is derived from an EMBL/GenBank/DDBJ whole genome shotgun (WGS) entry which is preliminary data.</text>
</comment>
<dbReference type="EMBL" id="BKCJ010003443">
    <property type="protein sequence ID" value="GEU55121.1"/>
    <property type="molecule type" value="Genomic_DNA"/>
</dbReference>
<evidence type="ECO:0000313" key="3">
    <source>
        <dbReference type="EMBL" id="GEU55121.1"/>
    </source>
</evidence>
<reference evidence="3" key="1">
    <citation type="journal article" date="2019" name="Sci. Rep.">
        <title>Draft genome of Tanacetum cinerariifolium, the natural source of mosquito coil.</title>
        <authorList>
            <person name="Yamashiro T."/>
            <person name="Shiraishi A."/>
            <person name="Satake H."/>
            <person name="Nakayama K."/>
        </authorList>
    </citation>
    <scope>NUCLEOTIDE SEQUENCE</scope>
</reference>